<feature type="domain" description="MYND-type" evidence="5">
    <location>
        <begin position="272"/>
        <end position="314"/>
    </location>
</feature>
<evidence type="ECO:0000313" key="6">
    <source>
        <dbReference type="Proteomes" id="UP000694844"/>
    </source>
</evidence>
<dbReference type="AlphaFoldDB" id="A0A8B8ALS7"/>
<dbReference type="KEGG" id="cvn:111102910"/>
<evidence type="ECO:0000256" key="3">
    <source>
        <dbReference type="ARBA" id="ARBA00022833"/>
    </source>
</evidence>
<dbReference type="SUPFAM" id="SSF144232">
    <property type="entry name" value="HIT/MYND zinc finger-like"/>
    <property type="match status" value="1"/>
</dbReference>
<dbReference type="Proteomes" id="UP000694844">
    <property type="component" value="Chromosome 7"/>
</dbReference>
<reference evidence="7" key="1">
    <citation type="submission" date="2025-08" db="UniProtKB">
        <authorList>
            <consortium name="RefSeq"/>
        </authorList>
    </citation>
    <scope>IDENTIFICATION</scope>
    <source>
        <tissue evidence="7">Whole sample</tissue>
    </source>
</reference>
<dbReference type="Gene3D" id="6.10.140.2220">
    <property type="match status" value="1"/>
</dbReference>
<dbReference type="OrthoDB" id="9922773at2759"/>
<dbReference type="GeneID" id="111102910"/>
<keyword evidence="6" id="KW-1185">Reference proteome</keyword>
<sequence>MAETRSIESYVLDLCQYIDAWDYENMNNVYETLLKMRASFKEKHYLNYWRVLQCVGEVAADKLIYLVAKSPVASCKKHNISNLVTVMELFSESLSTVAFIKRVNHYKSDILPVVFTAIEQREYPELVRKGFVALYRMIIVGKTTLVTPYMKHGILRNIYQQIKCRQGVIRVDCVETVSYCAKLVAALLQLGDEETRRSILKSNIPNELDVYVVRLKKSKVNWEEVDDVLEFYDQAKMSFLLGSNSKPEDWNSKDKLIEELKQDLEVFIFCSSPPCRKIQADQEKFLYCGQCKLSRYCSPGCQKEHWKLGHKEMCLHGNGPKL</sequence>
<dbReference type="InterPro" id="IPR002893">
    <property type="entry name" value="Znf_MYND"/>
</dbReference>
<evidence type="ECO:0000256" key="2">
    <source>
        <dbReference type="ARBA" id="ARBA00022771"/>
    </source>
</evidence>
<keyword evidence="1" id="KW-0479">Metal-binding</keyword>
<dbReference type="Pfam" id="PF01753">
    <property type="entry name" value="zf-MYND"/>
    <property type="match status" value="1"/>
</dbReference>
<evidence type="ECO:0000256" key="1">
    <source>
        <dbReference type="ARBA" id="ARBA00022723"/>
    </source>
</evidence>
<gene>
    <name evidence="7" type="primary">LOC111102910</name>
</gene>
<dbReference type="GO" id="GO:0008270">
    <property type="term" value="F:zinc ion binding"/>
    <property type="evidence" value="ECO:0007669"/>
    <property type="project" value="UniProtKB-KW"/>
</dbReference>
<keyword evidence="2 4" id="KW-0863">Zinc-finger</keyword>
<keyword evidence="3" id="KW-0862">Zinc</keyword>
<protein>
    <submittedName>
        <fullName evidence="7">Uncharacterized protein LOC111102910</fullName>
    </submittedName>
</protein>
<dbReference type="PROSITE" id="PS50865">
    <property type="entry name" value="ZF_MYND_2"/>
    <property type="match status" value="1"/>
</dbReference>
<accession>A0A8B8ALS7</accession>
<organism evidence="6 7">
    <name type="scientific">Crassostrea virginica</name>
    <name type="common">Eastern oyster</name>
    <dbReference type="NCBI Taxonomy" id="6565"/>
    <lineage>
        <taxon>Eukaryota</taxon>
        <taxon>Metazoa</taxon>
        <taxon>Spiralia</taxon>
        <taxon>Lophotrochozoa</taxon>
        <taxon>Mollusca</taxon>
        <taxon>Bivalvia</taxon>
        <taxon>Autobranchia</taxon>
        <taxon>Pteriomorphia</taxon>
        <taxon>Ostreida</taxon>
        <taxon>Ostreoidea</taxon>
        <taxon>Ostreidae</taxon>
        <taxon>Crassostrea</taxon>
    </lineage>
</organism>
<evidence type="ECO:0000313" key="7">
    <source>
        <dbReference type="RefSeq" id="XP_022291558.1"/>
    </source>
</evidence>
<evidence type="ECO:0000256" key="4">
    <source>
        <dbReference type="PROSITE-ProRule" id="PRU00134"/>
    </source>
</evidence>
<dbReference type="RefSeq" id="XP_022291558.1">
    <property type="nucleotide sequence ID" value="XM_022435850.1"/>
</dbReference>
<proteinExistence type="predicted"/>
<evidence type="ECO:0000259" key="5">
    <source>
        <dbReference type="PROSITE" id="PS50865"/>
    </source>
</evidence>
<name>A0A8B8ALS7_CRAVI</name>